<proteinExistence type="predicted"/>
<dbReference type="Proteomes" id="UP001642483">
    <property type="component" value="Unassembled WGS sequence"/>
</dbReference>
<dbReference type="EMBL" id="CAWYQH010000108">
    <property type="protein sequence ID" value="CAK8688339.1"/>
    <property type="molecule type" value="Genomic_DNA"/>
</dbReference>
<evidence type="ECO:0000313" key="1">
    <source>
        <dbReference type="EMBL" id="CAK8688339.1"/>
    </source>
</evidence>
<sequence length="65" mass="7642">MSRGHVVDLARSLISRVRQIRQPTMEENVPPDDAPSNRDDLVVRQEVRHTDENQNEPLYLNLRQH</sequence>
<organism evidence="1 2">
    <name type="scientific">Clavelina lepadiformis</name>
    <name type="common">Light-bulb sea squirt</name>
    <name type="synonym">Ascidia lepadiformis</name>
    <dbReference type="NCBI Taxonomy" id="159417"/>
    <lineage>
        <taxon>Eukaryota</taxon>
        <taxon>Metazoa</taxon>
        <taxon>Chordata</taxon>
        <taxon>Tunicata</taxon>
        <taxon>Ascidiacea</taxon>
        <taxon>Aplousobranchia</taxon>
        <taxon>Clavelinidae</taxon>
        <taxon>Clavelina</taxon>
    </lineage>
</organism>
<accession>A0ABP0GC02</accession>
<comment type="caution">
    <text evidence="1">The sequence shown here is derived from an EMBL/GenBank/DDBJ whole genome shotgun (WGS) entry which is preliminary data.</text>
</comment>
<keyword evidence="2" id="KW-1185">Reference proteome</keyword>
<name>A0ABP0GC02_CLALP</name>
<reference evidence="1 2" key="1">
    <citation type="submission" date="2024-02" db="EMBL/GenBank/DDBJ databases">
        <authorList>
            <person name="Daric V."/>
            <person name="Darras S."/>
        </authorList>
    </citation>
    <scope>NUCLEOTIDE SEQUENCE [LARGE SCALE GENOMIC DNA]</scope>
</reference>
<protein>
    <submittedName>
        <fullName evidence="1">Uncharacterized protein</fullName>
    </submittedName>
</protein>
<gene>
    <name evidence="1" type="ORF">CVLEPA_LOCUS20361</name>
</gene>
<evidence type="ECO:0000313" key="2">
    <source>
        <dbReference type="Proteomes" id="UP001642483"/>
    </source>
</evidence>